<name>A0A061RYP7_9CHLO</name>
<organism evidence="5">
    <name type="scientific">Tetraselmis sp. GSL018</name>
    <dbReference type="NCBI Taxonomy" id="582737"/>
    <lineage>
        <taxon>Eukaryota</taxon>
        <taxon>Viridiplantae</taxon>
        <taxon>Chlorophyta</taxon>
        <taxon>core chlorophytes</taxon>
        <taxon>Chlorodendrophyceae</taxon>
        <taxon>Chlorodendrales</taxon>
        <taxon>Chlorodendraceae</taxon>
        <taxon>Tetraselmis</taxon>
    </lineage>
</organism>
<accession>A0A061RYP7</accession>
<protein>
    <recommendedName>
        <fullName evidence="4">NAD-dependent DNA ligase adenylation domain-containing protein</fullName>
    </recommendedName>
</protein>
<keyword evidence="2" id="KW-0234">DNA repair</keyword>
<evidence type="ECO:0000256" key="1">
    <source>
        <dbReference type="ARBA" id="ARBA00022763"/>
    </source>
</evidence>
<evidence type="ECO:0000256" key="3">
    <source>
        <dbReference type="SAM" id="MobiDB-lite"/>
    </source>
</evidence>
<evidence type="ECO:0000256" key="2">
    <source>
        <dbReference type="ARBA" id="ARBA00023204"/>
    </source>
</evidence>
<evidence type="ECO:0000313" key="5">
    <source>
        <dbReference type="EMBL" id="JAC75899.1"/>
    </source>
</evidence>
<dbReference type="Pfam" id="PF01653">
    <property type="entry name" value="DNA_ligase_aden"/>
    <property type="match status" value="1"/>
</dbReference>
<proteinExistence type="predicted"/>
<dbReference type="InterPro" id="IPR013839">
    <property type="entry name" value="DNAligase_adenylation"/>
</dbReference>
<evidence type="ECO:0000259" key="4">
    <source>
        <dbReference type="Pfam" id="PF01653"/>
    </source>
</evidence>
<dbReference type="SUPFAM" id="SSF56091">
    <property type="entry name" value="DNA ligase/mRNA capping enzyme, catalytic domain"/>
    <property type="match status" value="1"/>
</dbReference>
<keyword evidence="1" id="KW-0227">DNA damage</keyword>
<feature type="non-terminal residue" evidence="5">
    <location>
        <position position="1"/>
    </location>
</feature>
<dbReference type="Gene3D" id="3.30.470.30">
    <property type="entry name" value="DNA ligase/mRNA capping enzyme"/>
    <property type="match status" value="1"/>
</dbReference>
<feature type="compositionally biased region" description="Basic residues" evidence="3">
    <location>
        <begin position="59"/>
        <end position="69"/>
    </location>
</feature>
<sequence>DWVVEPKVDGLAVRLSYRSGRLFQAATRGDGAVGEDVTHNVERIEGVPLSIADDGGPHPRPHRHRGPRRGVHDGGQLQAGERDAAPGRRAAVLQP</sequence>
<gene>
    <name evidence="5" type="ORF">TSPGSL018_21788</name>
</gene>
<feature type="domain" description="NAD-dependent DNA ligase adenylation" evidence="4">
    <location>
        <begin position="2"/>
        <end position="54"/>
    </location>
</feature>
<dbReference type="InterPro" id="IPR018239">
    <property type="entry name" value="DNA_ligase_AS"/>
</dbReference>
<dbReference type="GO" id="GO:0003911">
    <property type="term" value="F:DNA ligase (NAD+) activity"/>
    <property type="evidence" value="ECO:0007669"/>
    <property type="project" value="InterPro"/>
</dbReference>
<dbReference type="AlphaFoldDB" id="A0A061RYP7"/>
<dbReference type="EMBL" id="GBEZ01009712">
    <property type="protein sequence ID" value="JAC75899.1"/>
    <property type="molecule type" value="Transcribed_RNA"/>
</dbReference>
<dbReference type="PROSITE" id="PS01055">
    <property type="entry name" value="DNA_LIGASE_N1"/>
    <property type="match status" value="1"/>
</dbReference>
<reference evidence="5" key="1">
    <citation type="submission" date="2014-05" db="EMBL/GenBank/DDBJ databases">
        <title>The transcriptome of the halophilic microalga Tetraselmis sp. GSL018 isolated from the Great Salt Lake, Utah.</title>
        <authorList>
            <person name="Jinkerson R.E."/>
            <person name="D'Adamo S."/>
            <person name="Posewitz M.C."/>
        </authorList>
    </citation>
    <scope>NUCLEOTIDE SEQUENCE</scope>
    <source>
        <strain evidence="5">GSL018</strain>
    </source>
</reference>
<feature type="region of interest" description="Disordered" evidence="3">
    <location>
        <begin position="49"/>
        <end position="95"/>
    </location>
</feature>
<dbReference type="GO" id="GO:0006281">
    <property type="term" value="P:DNA repair"/>
    <property type="evidence" value="ECO:0007669"/>
    <property type="project" value="UniProtKB-KW"/>
</dbReference>
<feature type="non-terminal residue" evidence="5">
    <location>
        <position position="95"/>
    </location>
</feature>